<keyword evidence="1" id="KW-0472">Membrane</keyword>
<keyword evidence="1" id="KW-0812">Transmembrane</keyword>
<sequence>MGKKTGFFYFREIFGIILSVATLGTAAPIIVNVYIDNPKIFNDLETSCSLKGTFALFCLAFVVEVFLCLLKGSCFALAIICRGRCKINCYHVIVLLHFTSCTFLSVGILIYAVKLNANVWYWNMATVSSLLAMLNSFVTCIFQREYRGLRKEASNTN</sequence>
<dbReference type="AlphaFoldDB" id="A0A8W8MW40"/>
<dbReference type="OMA" id="CIFQREY"/>
<keyword evidence="3" id="KW-1185">Reference proteome</keyword>
<feature type="transmembrane region" description="Helical" evidence="1">
    <location>
        <begin position="54"/>
        <end position="80"/>
    </location>
</feature>
<organism evidence="2 3">
    <name type="scientific">Magallana gigas</name>
    <name type="common">Pacific oyster</name>
    <name type="synonym">Crassostrea gigas</name>
    <dbReference type="NCBI Taxonomy" id="29159"/>
    <lineage>
        <taxon>Eukaryota</taxon>
        <taxon>Metazoa</taxon>
        <taxon>Spiralia</taxon>
        <taxon>Lophotrochozoa</taxon>
        <taxon>Mollusca</taxon>
        <taxon>Bivalvia</taxon>
        <taxon>Autobranchia</taxon>
        <taxon>Pteriomorphia</taxon>
        <taxon>Ostreida</taxon>
        <taxon>Ostreoidea</taxon>
        <taxon>Ostreidae</taxon>
        <taxon>Magallana</taxon>
    </lineage>
</organism>
<feature type="transmembrane region" description="Helical" evidence="1">
    <location>
        <begin position="119"/>
        <end position="142"/>
    </location>
</feature>
<dbReference type="OrthoDB" id="6057493at2759"/>
<proteinExistence type="predicted"/>
<keyword evidence="1" id="KW-1133">Transmembrane helix</keyword>
<evidence type="ECO:0000313" key="2">
    <source>
        <dbReference type="EnsemblMetazoa" id="G34850.1:cds"/>
    </source>
</evidence>
<dbReference type="EnsemblMetazoa" id="G34850.1">
    <property type="protein sequence ID" value="G34850.1:cds"/>
    <property type="gene ID" value="G34850"/>
</dbReference>
<reference evidence="2" key="1">
    <citation type="submission" date="2022-08" db="UniProtKB">
        <authorList>
            <consortium name="EnsemblMetazoa"/>
        </authorList>
    </citation>
    <scope>IDENTIFICATION</scope>
    <source>
        <strain evidence="2">05x7-T-G4-1.051#20</strain>
    </source>
</reference>
<accession>A0A8W8MW40</accession>
<dbReference type="Proteomes" id="UP000005408">
    <property type="component" value="Unassembled WGS sequence"/>
</dbReference>
<feature type="transmembrane region" description="Helical" evidence="1">
    <location>
        <begin position="12"/>
        <end position="34"/>
    </location>
</feature>
<feature type="transmembrane region" description="Helical" evidence="1">
    <location>
        <begin position="92"/>
        <end position="113"/>
    </location>
</feature>
<name>A0A8W8MW40_MAGGI</name>
<evidence type="ECO:0000313" key="3">
    <source>
        <dbReference type="Proteomes" id="UP000005408"/>
    </source>
</evidence>
<evidence type="ECO:0000256" key="1">
    <source>
        <dbReference type="SAM" id="Phobius"/>
    </source>
</evidence>
<protein>
    <submittedName>
        <fullName evidence="2">Uncharacterized protein</fullName>
    </submittedName>
</protein>